<dbReference type="KEGG" id="fad:CDH04_07145"/>
<evidence type="ECO:0000313" key="5">
    <source>
        <dbReference type="Proteomes" id="UP000251120"/>
    </source>
</evidence>
<organism evidence="3 5">
    <name type="scientific">Francisella adeliensis</name>
    <dbReference type="NCBI Taxonomy" id="2007306"/>
    <lineage>
        <taxon>Bacteria</taxon>
        <taxon>Pseudomonadati</taxon>
        <taxon>Pseudomonadota</taxon>
        <taxon>Gammaproteobacteria</taxon>
        <taxon>Thiotrichales</taxon>
        <taxon>Francisellaceae</taxon>
        <taxon>Francisella</taxon>
    </lineage>
</organism>
<dbReference type="Proteomes" id="UP000681131">
    <property type="component" value="Chromosome"/>
</dbReference>
<gene>
    <name evidence="3" type="ORF">CDH04_07145</name>
    <name evidence="4" type="ORF">FZC43_07145</name>
</gene>
<sequence>MPEGMKIQPKNIAQTAVGNWSVDADNKKSPYDNMRVNPIQGHSHDEKLFYSMGGVSGHVGLFGSAKDLAVLVKLLLNIGSYNGVTLFDKATLDKYIAPEVHNDTYATGWRRAGSQGTMAWMMGEYASSNTYGHTGFTGMDTVIDPDNNFGIILLTNKLQSQQLSKAKFASAKYKTPNYSAVMNAVEEEVLKIKN</sequence>
<reference evidence="4 6" key="2">
    <citation type="submission" date="2019-08" db="EMBL/GenBank/DDBJ databases">
        <title>Complete genome sequences of Francisella adeliensis (FSC1325 and FSC1326).</title>
        <authorList>
            <person name="Ohrman C."/>
            <person name="Uneklint I."/>
            <person name="Vallesi A."/>
            <person name="Karlsson L."/>
            <person name="Sjodin A."/>
        </authorList>
    </citation>
    <scope>NUCLEOTIDE SEQUENCE [LARGE SCALE GENOMIC DNA]</scope>
    <source>
        <strain evidence="4 6">FSC1325</strain>
    </source>
</reference>
<dbReference type="Proteomes" id="UP000251120">
    <property type="component" value="Chromosome"/>
</dbReference>
<dbReference type="PANTHER" id="PTHR43283:SF11">
    <property type="entry name" value="BETA-LACTAMASE-RELATED DOMAIN-CONTAINING PROTEIN"/>
    <property type="match status" value="1"/>
</dbReference>
<dbReference type="SUPFAM" id="SSF56601">
    <property type="entry name" value="beta-lactamase/transpeptidase-like"/>
    <property type="match status" value="1"/>
</dbReference>
<reference evidence="3 5" key="1">
    <citation type="submission" date="2017-06" db="EMBL/GenBank/DDBJ databases">
        <title>Complete genome of Francisella adeliensis.</title>
        <authorList>
            <person name="Vallesi A."/>
            <person name="Sjodin A."/>
        </authorList>
    </citation>
    <scope>NUCLEOTIDE SEQUENCE [LARGE SCALE GENOMIC DNA]</scope>
    <source>
        <strain evidence="3 5">FDC440</strain>
    </source>
</reference>
<protein>
    <submittedName>
        <fullName evidence="4">Serine hydrolase</fullName>
    </submittedName>
</protein>
<dbReference type="InterPro" id="IPR050789">
    <property type="entry name" value="Diverse_Enzym_Activities"/>
</dbReference>
<keyword evidence="6" id="KW-1185">Reference proteome</keyword>
<dbReference type="InterPro" id="IPR001466">
    <property type="entry name" value="Beta-lactam-related"/>
</dbReference>
<dbReference type="Gene3D" id="3.40.710.10">
    <property type="entry name" value="DD-peptidase/beta-lactamase superfamily"/>
    <property type="match status" value="1"/>
</dbReference>
<evidence type="ECO:0000256" key="1">
    <source>
        <dbReference type="ARBA" id="ARBA00022801"/>
    </source>
</evidence>
<dbReference type="InterPro" id="IPR012338">
    <property type="entry name" value="Beta-lactam/transpept-like"/>
</dbReference>
<name>A0A2Z4Y0D2_9GAMM</name>
<keyword evidence="1 4" id="KW-0378">Hydrolase</keyword>
<dbReference type="EMBL" id="CP043424">
    <property type="protein sequence ID" value="QIW12436.1"/>
    <property type="molecule type" value="Genomic_DNA"/>
</dbReference>
<evidence type="ECO:0000259" key="2">
    <source>
        <dbReference type="Pfam" id="PF00144"/>
    </source>
</evidence>
<dbReference type="EMBL" id="CP021781">
    <property type="protein sequence ID" value="AXA34192.1"/>
    <property type="molecule type" value="Genomic_DNA"/>
</dbReference>
<dbReference type="AlphaFoldDB" id="A0A2Z4Y0D2"/>
<dbReference type="PANTHER" id="PTHR43283">
    <property type="entry name" value="BETA-LACTAMASE-RELATED"/>
    <property type="match status" value="1"/>
</dbReference>
<proteinExistence type="predicted"/>
<feature type="domain" description="Beta-lactamase-related" evidence="2">
    <location>
        <begin position="28"/>
        <end position="162"/>
    </location>
</feature>
<dbReference type="OrthoDB" id="5622764at2"/>
<evidence type="ECO:0000313" key="3">
    <source>
        <dbReference type="EMBL" id="AXA34192.1"/>
    </source>
</evidence>
<evidence type="ECO:0000313" key="4">
    <source>
        <dbReference type="EMBL" id="QIW12436.1"/>
    </source>
</evidence>
<accession>A0A2Z4Y0D2</accession>
<dbReference type="GO" id="GO:0016787">
    <property type="term" value="F:hydrolase activity"/>
    <property type="evidence" value="ECO:0007669"/>
    <property type="project" value="UniProtKB-KW"/>
</dbReference>
<dbReference type="Pfam" id="PF00144">
    <property type="entry name" value="Beta-lactamase"/>
    <property type="match status" value="1"/>
</dbReference>
<evidence type="ECO:0000313" key="6">
    <source>
        <dbReference type="Proteomes" id="UP000681131"/>
    </source>
</evidence>